<keyword evidence="3" id="KW-1133">Transmembrane helix</keyword>
<dbReference type="Proteomes" id="UP000092321">
    <property type="component" value="Unassembled WGS sequence"/>
</dbReference>
<feature type="domain" description="BAP29/BAP31 transmembrane" evidence="7">
    <location>
        <begin position="1"/>
        <end position="137"/>
    </location>
</feature>
<dbReference type="Pfam" id="PF05529">
    <property type="entry name" value="Bap31"/>
    <property type="match status" value="1"/>
</dbReference>
<dbReference type="PANTHER" id="PTHR12701:SF20">
    <property type="entry name" value="ENDOPLASMIC RETICULUM TRANSMEMBRANE PROTEIN"/>
    <property type="match status" value="1"/>
</dbReference>
<evidence type="ECO:0000256" key="2">
    <source>
        <dbReference type="ARBA" id="ARBA00022692"/>
    </source>
</evidence>
<comment type="caution">
    <text evidence="8">The sequence shown here is derived from an EMBL/GenBank/DDBJ whole genome shotgun (WGS) entry which is preliminary data.</text>
</comment>
<evidence type="ECO:0000256" key="5">
    <source>
        <dbReference type="RuleBase" id="RU367026"/>
    </source>
</evidence>
<keyword evidence="5" id="KW-0256">Endoplasmic reticulum</keyword>
<reference evidence="9" key="1">
    <citation type="journal article" date="2016" name="Proc. Natl. Acad. Sci. U.S.A.">
        <title>Comparative genomics of biotechnologically important yeasts.</title>
        <authorList>
            <person name="Riley R."/>
            <person name="Haridas S."/>
            <person name="Wolfe K.H."/>
            <person name="Lopes M.R."/>
            <person name="Hittinger C.T."/>
            <person name="Goeker M."/>
            <person name="Salamov A.A."/>
            <person name="Wisecaver J.H."/>
            <person name="Long T.M."/>
            <person name="Calvey C.H."/>
            <person name="Aerts A.L."/>
            <person name="Barry K.W."/>
            <person name="Choi C."/>
            <person name="Clum A."/>
            <person name="Coughlan A.Y."/>
            <person name="Deshpande S."/>
            <person name="Douglass A.P."/>
            <person name="Hanson S.J."/>
            <person name="Klenk H.-P."/>
            <person name="LaButti K.M."/>
            <person name="Lapidus A."/>
            <person name="Lindquist E.A."/>
            <person name="Lipzen A.M."/>
            <person name="Meier-Kolthoff J.P."/>
            <person name="Ohm R.A."/>
            <person name="Otillar R.P."/>
            <person name="Pangilinan J.L."/>
            <person name="Peng Y."/>
            <person name="Rokas A."/>
            <person name="Rosa C.A."/>
            <person name="Scheuner C."/>
            <person name="Sibirny A.A."/>
            <person name="Slot J.C."/>
            <person name="Stielow J.B."/>
            <person name="Sun H."/>
            <person name="Kurtzman C.P."/>
            <person name="Blackwell M."/>
            <person name="Grigoriev I.V."/>
            <person name="Jeffries T.W."/>
        </authorList>
    </citation>
    <scope>NUCLEOTIDE SEQUENCE [LARGE SCALE GENOMIC DNA]</scope>
    <source>
        <strain evidence="9">NRRL Y-1626</strain>
    </source>
</reference>
<comment type="function">
    <text evidence="5">May play a role in anterograde transport of membrane proteins from the endoplasmic reticulum to the Golgi.</text>
</comment>
<evidence type="ECO:0000256" key="6">
    <source>
        <dbReference type="SAM" id="Coils"/>
    </source>
</evidence>
<keyword evidence="6" id="KW-0175">Coiled coil</keyword>
<name>A0A1B7TJN7_9ASCO</name>
<evidence type="ECO:0000313" key="9">
    <source>
        <dbReference type="Proteomes" id="UP000092321"/>
    </source>
</evidence>
<dbReference type="GO" id="GO:0070973">
    <property type="term" value="P:protein localization to endoplasmic reticulum exit site"/>
    <property type="evidence" value="ECO:0007669"/>
    <property type="project" value="UniProtKB-UniRule"/>
</dbReference>
<dbReference type="AlphaFoldDB" id="A0A1B7TJN7"/>
<sequence length="181" mass="21281">MTLFLVLIFPLPNKLHQLKKHFIKLLNFVAYKNDTTKIVSRSVFIFILLMFIDSIKKLQNISYSSVSARMDDTYGQQNFGGEYSGNQMDPVRANINKSEYYREKFFAQRNMYLTGFTLFLCFMILRTIQITNELLEGLSKENKPSKNSNFETEEVLKKKINEYEEKIDNLSKKILLEDESI</sequence>
<keyword evidence="2" id="KW-0812">Transmembrane</keyword>
<comment type="subcellular location">
    <subcellularLocation>
        <location evidence="5">Endoplasmic reticulum membrane</location>
        <topology evidence="5">Multi-pass membrane protein</topology>
    </subcellularLocation>
    <subcellularLocation>
        <location evidence="1">Membrane</location>
        <topology evidence="1">Multi-pass membrane protein</topology>
    </subcellularLocation>
</comment>
<feature type="coiled-coil region" evidence="6">
    <location>
        <begin position="153"/>
        <end position="180"/>
    </location>
</feature>
<dbReference type="GO" id="GO:0005789">
    <property type="term" value="C:endoplasmic reticulum membrane"/>
    <property type="evidence" value="ECO:0007669"/>
    <property type="project" value="UniProtKB-SubCell"/>
</dbReference>
<keyword evidence="5" id="KW-0931">ER-Golgi transport</keyword>
<evidence type="ECO:0000259" key="7">
    <source>
        <dbReference type="Pfam" id="PF05529"/>
    </source>
</evidence>
<evidence type="ECO:0000256" key="4">
    <source>
        <dbReference type="ARBA" id="ARBA00023136"/>
    </source>
</evidence>
<dbReference type="InterPro" id="IPR040463">
    <property type="entry name" value="BAP29/BAP31_N"/>
</dbReference>
<protein>
    <recommendedName>
        <fullName evidence="5">Endoplasmic reticulum transmembrane protein</fullName>
    </recommendedName>
</protein>
<keyword evidence="5" id="KW-0653">Protein transport</keyword>
<evidence type="ECO:0000256" key="1">
    <source>
        <dbReference type="ARBA" id="ARBA00004141"/>
    </source>
</evidence>
<organism evidence="8 9">
    <name type="scientific">Hanseniaspora valbyensis NRRL Y-1626</name>
    <dbReference type="NCBI Taxonomy" id="766949"/>
    <lineage>
        <taxon>Eukaryota</taxon>
        <taxon>Fungi</taxon>
        <taxon>Dikarya</taxon>
        <taxon>Ascomycota</taxon>
        <taxon>Saccharomycotina</taxon>
        <taxon>Saccharomycetes</taxon>
        <taxon>Saccharomycodales</taxon>
        <taxon>Saccharomycodaceae</taxon>
        <taxon>Hanseniaspora</taxon>
    </lineage>
</organism>
<dbReference type="InterPro" id="IPR008417">
    <property type="entry name" value="BAP29/BAP31"/>
</dbReference>
<keyword evidence="5" id="KW-0813">Transport</keyword>
<evidence type="ECO:0000313" key="8">
    <source>
        <dbReference type="EMBL" id="OBA28855.1"/>
    </source>
</evidence>
<dbReference type="EMBL" id="LXPE01000002">
    <property type="protein sequence ID" value="OBA28855.1"/>
    <property type="molecule type" value="Genomic_DNA"/>
</dbReference>
<gene>
    <name evidence="8" type="ORF">HANVADRAFT_51297</name>
</gene>
<accession>A0A1B7TJN7</accession>
<dbReference type="GO" id="GO:0006886">
    <property type="term" value="P:intracellular protein transport"/>
    <property type="evidence" value="ECO:0007669"/>
    <property type="project" value="UniProtKB-UniRule"/>
</dbReference>
<evidence type="ECO:0000256" key="3">
    <source>
        <dbReference type="ARBA" id="ARBA00022989"/>
    </source>
</evidence>
<proteinExistence type="inferred from homology"/>
<dbReference type="GO" id="GO:0006888">
    <property type="term" value="P:endoplasmic reticulum to Golgi vesicle-mediated transport"/>
    <property type="evidence" value="ECO:0007669"/>
    <property type="project" value="UniProtKB-UniRule"/>
</dbReference>
<keyword evidence="4" id="KW-0472">Membrane</keyword>
<keyword evidence="9" id="KW-1185">Reference proteome</keyword>
<comment type="similarity">
    <text evidence="5">Belongs to the BCAP29/BCAP31 family.</text>
</comment>
<dbReference type="PANTHER" id="PTHR12701">
    <property type="entry name" value="BCR-ASSOCIATED PROTEIN, BAP"/>
    <property type="match status" value="1"/>
</dbReference>
<dbReference type="OrthoDB" id="435607at2759"/>